<keyword evidence="3" id="KW-0132">Cell division</keyword>
<evidence type="ECO:0000256" key="2">
    <source>
        <dbReference type="ARBA" id="ARBA00044777"/>
    </source>
</evidence>
<proteinExistence type="inferred from homology"/>
<dbReference type="EMBL" id="CP049740">
    <property type="protein sequence ID" value="QII82807.1"/>
    <property type="molecule type" value="Genomic_DNA"/>
</dbReference>
<dbReference type="Proteomes" id="UP000501451">
    <property type="component" value="Chromosome"/>
</dbReference>
<dbReference type="InterPro" id="IPR003768">
    <property type="entry name" value="ScpA"/>
</dbReference>
<comment type="function">
    <text evidence="3">Participates in chromosomal partition during cell division. May act via the formation of a condensin-like complex containing Smc and ScpB that pull DNA away from mid-cell into both cell halves.</text>
</comment>
<dbReference type="PANTHER" id="PTHR33969:SF2">
    <property type="entry name" value="SEGREGATION AND CONDENSATION PROTEIN A"/>
    <property type="match status" value="1"/>
</dbReference>
<dbReference type="GO" id="GO:0006260">
    <property type="term" value="P:DNA replication"/>
    <property type="evidence" value="ECO:0007669"/>
    <property type="project" value="UniProtKB-UniRule"/>
</dbReference>
<evidence type="ECO:0000256" key="3">
    <source>
        <dbReference type="HAMAP-Rule" id="MF_01805"/>
    </source>
</evidence>
<keyword evidence="3" id="KW-0131">Cell cycle</keyword>
<organism evidence="4 5">
    <name type="scientific">Jeotgalibaca arthritidis</name>
    <dbReference type="NCBI Taxonomy" id="1868794"/>
    <lineage>
        <taxon>Bacteria</taxon>
        <taxon>Bacillati</taxon>
        <taxon>Bacillota</taxon>
        <taxon>Bacilli</taxon>
        <taxon>Lactobacillales</taxon>
        <taxon>Carnobacteriaceae</taxon>
        <taxon>Jeotgalibaca</taxon>
    </lineage>
</organism>
<dbReference type="RefSeq" id="WP_166163533.1">
    <property type="nucleotide sequence ID" value="NZ_CP049740.1"/>
</dbReference>
<keyword evidence="1 3" id="KW-0159">Chromosome partition</keyword>
<comment type="similarity">
    <text evidence="3">Belongs to the ScpA family.</text>
</comment>
<dbReference type="HAMAP" id="MF_01805">
    <property type="entry name" value="ScpA"/>
    <property type="match status" value="1"/>
</dbReference>
<gene>
    <name evidence="3" type="primary">scpA</name>
    <name evidence="4" type="ORF">G7057_10395</name>
</gene>
<dbReference type="Gene3D" id="6.10.250.2410">
    <property type="match status" value="1"/>
</dbReference>
<comment type="subunit">
    <text evidence="3">Component of a cohesin-like complex composed of ScpA, ScpB and the Smc homodimer, in which ScpA and ScpB bind to the head domain of Smc. The presence of the three proteins is required for the association of the complex with DNA.</text>
</comment>
<dbReference type="GO" id="GO:0007059">
    <property type="term" value="P:chromosome segregation"/>
    <property type="evidence" value="ECO:0007669"/>
    <property type="project" value="UniProtKB-UniRule"/>
</dbReference>
<dbReference type="AlphaFoldDB" id="A0A6G7KC35"/>
<dbReference type="Gene3D" id="1.10.10.580">
    <property type="entry name" value="Structural maintenance of chromosome 1. Chain E"/>
    <property type="match status" value="1"/>
</dbReference>
<accession>A0A6G7KC35</accession>
<dbReference type="Pfam" id="PF02616">
    <property type="entry name" value="SMC_ScpA"/>
    <property type="match status" value="1"/>
</dbReference>
<sequence length="259" mass="30420">MNNETNELTIQLESFEGPLDLLLHLIKELKVDIFDIPMVEITNQYFHYLQTMQELRLDIAGDYLLMAATLLEIKSRMLLPKKEIEIEDDFYEEGEDPREELINQLLEYKRIQEAAKVLKEMENERGDFFTKLPADLDSYRQSIPLSPGEVSSEDLISALQKMYQKLLRKKLLSARLNQEESSVDQTMVDILDKFDQLKKAKHATIPFTDFYEVATRAHIVTTFLAMLELVREKKIYFIQDVTYGDILLKRLWEEADEDE</sequence>
<reference evidence="4 5" key="1">
    <citation type="journal article" date="2017" name="Int. J. Syst. Evol. Microbiol.">
        <title>Jeotgalibaca porci sp. nov. and Jeotgalibaca arthritidis sp. nov., isolated from pigs, and emended description of the genus Jeotgalibaca.</title>
        <authorList>
            <person name="Zamora L."/>
            <person name="Perez-Sancho M."/>
            <person name="Dominguez L."/>
            <person name="Fernandez-Garayzabal J.F."/>
            <person name="Vela A.I."/>
        </authorList>
    </citation>
    <scope>NUCLEOTIDE SEQUENCE [LARGE SCALE GENOMIC DNA]</scope>
    <source>
        <strain evidence="4 5">CECT 9157</strain>
    </source>
</reference>
<dbReference type="PANTHER" id="PTHR33969">
    <property type="entry name" value="SEGREGATION AND CONDENSATION PROTEIN A"/>
    <property type="match status" value="1"/>
</dbReference>
<evidence type="ECO:0000313" key="5">
    <source>
        <dbReference type="Proteomes" id="UP000501451"/>
    </source>
</evidence>
<dbReference type="GO" id="GO:0005737">
    <property type="term" value="C:cytoplasm"/>
    <property type="evidence" value="ECO:0007669"/>
    <property type="project" value="UniProtKB-SubCell"/>
</dbReference>
<dbReference type="GO" id="GO:0051301">
    <property type="term" value="P:cell division"/>
    <property type="evidence" value="ECO:0007669"/>
    <property type="project" value="UniProtKB-KW"/>
</dbReference>
<protein>
    <recommendedName>
        <fullName evidence="2 3">Segregation and condensation protein A</fullName>
    </recommendedName>
</protein>
<dbReference type="KEGG" id="jar:G7057_10395"/>
<comment type="subcellular location">
    <subcellularLocation>
        <location evidence="3">Cytoplasm</location>
    </subcellularLocation>
    <text evidence="3">Associated with two foci at the outer edges of the nucleoid region in young cells, and at four foci within both cell halves in older cells.</text>
</comment>
<name>A0A6G7KC35_9LACT</name>
<evidence type="ECO:0000313" key="4">
    <source>
        <dbReference type="EMBL" id="QII82807.1"/>
    </source>
</evidence>
<keyword evidence="5" id="KW-1185">Reference proteome</keyword>
<keyword evidence="3" id="KW-0963">Cytoplasm</keyword>
<evidence type="ECO:0000256" key="1">
    <source>
        <dbReference type="ARBA" id="ARBA00022829"/>
    </source>
</evidence>
<dbReference type="InterPro" id="IPR023093">
    <property type="entry name" value="ScpA-like_C"/>
</dbReference>